<dbReference type="Gene3D" id="2.40.50.100">
    <property type="match status" value="2"/>
</dbReference>
<feature type="domain" description="Multidrug resistance protein MdtA-like C-terminal permuted SH3" evidence="4">
    <location>
        <begin position="344"/>
        <end position="402"/>
    </location>
</feature>
<comment type="similarity">
    <text evidence="1">Belongs to the membrane fusion protein (MFP) (TC 8.A.1) family.</text>
</comment>
<dbReference type="Gene3D" id="1.10.287.470">
    <property type="entry name" value="Helix hairpin bin"/>
    <property type="match status" value="1"/>
</dbReference>
<dbReference type="InterPro" id="IPR006143">
    <property type="entry name" value="RND_pump_MFP"/>
</dbReference>
<evidence type="ECO:0000313" key="7">
    <source>
        <dbReference type="Proteomes" id="UP000516305"/>
    </source>
</evidence>
<keyword evidence="7" id="KW-1185">Reference proteome</keyword>
<feature type="transmembrane region" description="Helical" evidence="3">
    <location>
        <begin position="17"/>
        <end position="35"/>
    </location>
</feature>
<dbReference type="PANTHER" id="PTHR30469:SF33">
    <property type="entry name" value="SLR1207 PROTEIN"/>
    <property type="match status" value="1"/>
</dbReference>
<reference evidence="6 7" key="1">
    <citation type="submission" date="2020-08" db="EMBL/GenBank/DDBJ databases">
        <title>Croceimicrobium hydrocarbonivorans gen. nov., sp. nov., a novel marine bacterium isolated from a bacterial consortium that degrades polyethylene terephthalate.</title>
        <authorList>
            <person name="Liu R."/>
        </authorList>
    </citation>
    <scope>NUCLEOTIDE SEQUENCE [LARGE SCALE GENOMIC DNA]</scope>
    <source>
        <strain evidence="6 7">A20-9</strain>
    </source>
</reference>
<dbReference type="KEGG" id="chyd:H4K34_09600"/>
<proteinExistence type="inferred from homology"/>
<sequence length="421" mass="48588">MDRMISPDERPGIWKKYRWWIIASVSVIALFVFLIQGERVYELSKDRVLLAKVEARLFEDVISFQARVEPEVSFSLDAVEGGTVQEIFVEAGQAVEAGQPLLRLANTTLMLDFMNRETQIVEQINNLRNTRMQLELNERQLQEQVLDLRFEQEAMARQYAIDTLLFMDSVIASQEFLDSEARFRYLVEKRELLEDNFQTNRQYRARQLQALDRSIEMMERNLNAIRKNLENLVVKAPIDGQLTTFLPEIGQSINRGENIGRIEDLDTYILRANIDEHYLSRVEAGQNAFYELNNYRWELAVAKVYPQVSNNQFLVDFEYKDTIPAQLRSGQGLNLRLALSASSNAVVVPRGAFFSSTGGNWVFVLNEKGDQAFKRAVELGRQNPDYIEVVSGLEPGEQIISSSYESFKEYEQLRLKSAEHE</sequence>
<dbReference type="PANTHER" id="PTHR30469">
    <property type="entry name" value="MULTIDRUG RESISTANCE PROTEIN MDTA"/>
    <property type="match status" value="1"/>
</dbReference>
<organism evidence="6 7">
    <name type="scientific">Croceimicrobium hydrocarbonivorans</name>
    <dbReference type="NCBI Taxonomy" id="2761580"/>
    <lineage>
        <taxon>Bacteria</taxon>
        <taxon>Pseudomonadati</taxon>
        <taxon>Bacteroidota</taxon>
        <taxon>Flavobacteriia</taxon>
        <taxon>Flavobacteriales</taxon>
        <taxon>Owenweeksiaceae</taxon>
        <taxon>Croceimicrobium</taxon>
    </lineage>
</organism>
<keyword evidence="3" id="KW-0472">Membrane</keyword>
<dbReference type="Gene3D" id="2.40.30.170">
    <property type="match status" value="1"/>
</dbReference>
<dbReference type="Pfam" id="PF25984">
    <property type="entry name" value="BSH_YknX"/>
    <property type="match status" value="1"/>
</dbReference>
<dbReference type="Proteomes" id="UP000516305">
    <property type="component" value="Chromosome"/>
</dbReference>
<dbReference type="EMBL" id="CP060139">
    <property type="protein sequence ID" value="QNR22640.1"/>
    <property type="molecule type" value="Genomic_DNA"/>
</dbReference>
<keyword evidence="2" id="KW-0175">Coiled coil</keyword>
<evidence type="ECO:0000256" key="2">
    <source>
        <dbReference type="SAM" id="Coils"/>
    </source>
</evidence>
<accession>A0A7H0VA92</accession>
<dbReference type="InterPro" id="IPR058639">
    <property type="entry name" value="BSH_YknX-like"/>
</dbReference>
<evidence type="ECO:0000256" key="3">
    <source>
        <dbReference type="SAM" id="Phobius"/>
    </source>
</evidence>
<keyword evidence="3" id="KW-1133">Transmembrane helix</keyword>
<evidence type="ECO:0000256" key="1">
    <source>
        <dbReference type="ARBA" id="ARBA00009477"/>
    </source>
</evidence>
<feature type="domain" description="YknX-like barrel-sandwich hybrid" evidence="5">
    <location>
        <begin position="79"/>
        <end position="242"/>
    </location>
</feature>
<keyword evidence="3" id="KW-0812">Transmembrane</keyword>
<dbReference type="GO" id="GO:0015562">
    <property type="term" value="F:efflux transmembrane transporter activity"/>
    <property type="evidence" value="ECO:0007669"/>
    <property type="project" value="TreeGrafter"/>
</dbReference>
<dbReference type="AlphaFoldDB" id="A0A7H0VA92"/>
<feature type="coiled-coil region" evidence="2">
    <location>
        <begin position="208"/>
        <end position="235"/>
    </location>
</feature>
<dbReference type="GO" id="GO:1990281">
    <property type="term" value="C:efflux pump complex"/>
    <property type="evidence" value="ECO:0007669"/>
    <property type="project" value="TreeGrafter"/>
</dbReference>
<dbReference type="Pfam" id="PF25967">
    <property type="entry name" value="RND-MFP_C"/>
    <property type="match status" value="1"/>
</dbReference>
<dbReference type="Gene3D" id="2.40.420.20">
    <property type="match status" value="1"/>
</dbReference>
<evidence type="ECO:0000259" key="5">
    <source>
        <dbReference type="Pfam" id="PF25984"/>
    </source>
</evidence>
<gene>
    <name evidence="6" type="ORF">H4K34_09600</name>
</gene>
<name>A0A7H0VA92_9FLAO</name>
<dbReference type="InterPro" id="IPR058627">
    <property type="entry name" value="MdtA-like_C"/>
</dbReference>
<dbReference type="NCBIfam" id="TIGR01730">
    <property type="entry name" value="RND_mfp"/>
    <property type="match status" value="1"/>
</dbReference>
<protein>
    <submittedName>
        <fullName evidence="6">Efflux RND transporter periplasmic adaptor subunit</fullName>
    </submittedName>
</protein>
<evidence type="ECO:0000259" key="4">
    <source>
        <dbReference type="Pfam" id="PF25967"/>
    </source>
</evidence>
<evidence type="ECO:0000313" key="6">
    <source>
        <dbReference type="EMBL" id="QNR22640.1"/>
    </source>
</evidence>